<evidence type="ECO:0000256" key="5">
    <source>
        <dbReference type="ARBA" id="ARBA00022825"/>
    </source>
</evidence>
<evidence type="ECO:0000313" key="9">
    <source>
        <dbReference type="EMBL" id="GGG24942.1"/>
    </source>
</evidence>
<dbReference type="PROSITE" id="PS50240">
    <property type="entry name" value="TRYPSIN_DOM"/>
    <property type="match status" value="1"/>
</dbReference>
<feature type="compositionally biased region" description="Basic and acidic residues" evidence="7">
    <location>
        <begin position="34"/>
        <end position="50"/>
    </location>
</feature>
<dbReference type="Pfam" id="PF13365">
    <property type="entry name" value="Trypsin_2"/>
    <property type="match status" value="1"/>
</dbReference>
<protein>
    <recommendedName>
        <fullName evidence="6">Serine protease</fullName>
        <ecNumber evidence="6">3.4.21.-</ecNumber>
    </recommendedName>
</protein>
<dbReference type="EC" id="3.4.21.-" evidence="6"/>
<evidence type="ECO:0000256" key="2">
    <source>
        <dbReference type="ARBA" id="ARBA00022670"/>
    </source>
</evidence>
<dbReference type="InterPro" id="IPR001254">
    <property type="entry name" value="Trypsin_dom"/>
</dbReference>
<dbReference type="SUPFAM" id="SSF50494">
    <property type="entry name" value="Trypsin-like serine proteases"/>
    <property type="match status" value="1"/>
</dbReference>
<dbReference type="GO" id="GO:0004252">
    <property type="term" value="F:serine-type endopeptidase activity"/>
    <property type="evidence" value="ECO:0007669"/>
    <property type="project" value="InterPro"/>
</dbReference>
<proteinExistence type="inferred from homology"/>
<organism evidence="9 10">
    <name type="scientific">Caldovatus sediminis</name>
    <dbReference type="NCBI Taxonomy" id="2041189"/>
    <lineage>
        <taxon>Bacteria</taxon>
        <taxon>Pseudomonadati</taxon>
        <taxon>Pseudomonadota</taxon>
        <taxon>Alphaproteobacteria</taxon>
        <taxon>Acetobacterales</taxon>
        <taxon>Roseomonadaceae</taxon>
        <taxon>Caldovatus</taxon>
    </lineage>
</organism>
<dbReference type="PANTHER" id="PTHR15462:SF8">
    <property type="entry name" value="SERINE PROTEASE"/>
    <property type="match status" value="1"/>
</dbReference>
<evidence type="ECO:0000256" key="6">
    <source>
        <dbReference type="RuleBase" id="RU004296"/>
    </source>
</evidence>
<reference evidence="9 10" key="1">
    <citation type="journal article" date="2014" name="Int. J. Syst. Evol. Microbiol.">
        <title>Complete genome sequence of Corynebacterium casei LMG S-19264T (=DSM 44701T), isolated from a smear-ripened cheese.</title>
        <authorList>
            <consortium name="US DOE Joint Genome Institute (JGI-PGF)"/>
            <person name="Walter F."/>
            <person name="Albersmeier A."/>
            <person name="Kalinowski J."/>
            <person name="Ruckert C."/>
        </authorList>
    </citation>
    <scope>NUCLEOTIDE SEQUENCE [LARGE SCALE GENOMIC DNA]</scope>
    <source>
        <strain evidence="9 10">CGMCC 1.16330</strain>
    </source>
</reference>
<dbReference type="InterPro" id="IPR009003">
    <property type="entry name" value="Peptidase_S1_PA"/>
</dbReference>
<dbReference type="Gene3D" id="2.40.10.10">
    <property type="entry name" value="Trypsin-like serine proteases"/>
    <property type="match status" value="2"/>
</dbReference>
<dbReference type="GO" id="GO:0006508">
    <property type="term" value="P:proteolysis"/>
    <property type="evidence" value="ECO:0007669"/>
    <property type="project" value="UniProtKB-KW"/>
</dbReference>
<evidence type="ECO:0000256" key="4">
    <source>
        <dbReference type="ARBA" id="ARBA00022801"/>
    </source>
</evidence>
<keyword evidence="10" id="KW-1185">Reference proteome</keyword>
<evidence type="ECO:0000256" key="1">
    <source>
        <dbReference type="ARBA" id="ARBA00008764"/>
    </source>
</evidence>
<comment type="caution">
    <text evidence="9">The sequence shown here is derived from an EMBL/GenBank/DDBJ whole genome shotgun (WGS) entry which is preliminary data.</text>
</comment>
<accession>A0A8J2Z9J7</accession>
<dbReference type="Proteomes" id="UP000597507">
    <property type="component" value="Unassembled WGS sequence"/>
</dbReference>
<dbReference type="InterPro" id="IPR018114">
    <property type="entry name" value="TRYPSIN_HIS"/>
</dbReference>
<keyword evidence="2 6" id="KW-0645">Protease</keyword>
<gene>
    <name evidence="9" type="ORF">GCM10010964_11220</name>
</gene>
<evidence type="ECO:0000313" key="10">
    <source>
        <dbReference type="Proteomes" id="UP000597507"/>
    </source>
</evidence>
<evidence type="ECO:0000256" key="7">
    <source>
        <dbReference type="SAM" id="MobiDB-lite"/>
    </source>
</evidence>
<dbReference type="PRINTS" id="PR00839">
    <property type="entry name" value="V8PROTEASE"/>
</dbReference>
<dbReference type="AlphaFoldDB" id="A0A8J2Z9J7"/>
<dbReference type="PANTHER" id="PTHR15462">
    <property type="entry name" value="SERINE PROTEASE"/>
    <property type="match status" value="1"/>
</dbReference>
<dbReference type="InterPro" id="IPR043504">
    <property type="entry name" value="Peptidase_S1_PA_chymotrypsin"/>
</dbReference>
<dbReference type="InterPro" id="IPR050966">
    <property type="entry name" value="Glutamyl_endopeptidase"/>
</dbReference>
<feature type="domain" description="Peptidase S1" evidence="8">
    <location>
        <begin position="88"/>
        <end position="283"/>
    </location>
</feature>
<comment type="similarity">
    <text evidence="1 6">Belongs to the peptidase S1B family.</text>
</comment>
<dbReference type="InterPro" id="IPR008256">
    <property type="entry name" value="Peptidase_S1B"/>
</dbReference>
<keyword evidence="5 6" id="KW-0720">Serine protease</keyword>
<evidence type="ECO:0000256" key="3">
    <source>
        <dbReference type="ARBA" id="ARBA00022729"/>
    </source>
</evidence>
<keyword evidence="3" id="KW-0732">Signal</keyword>
<keyword evidence="4 6" id="KW-0378">Hydrolase</keyword>
<dbReference type="EMBL" id="BMKS01000003">
    <property type="protein sequence ID" value="GGG24942.1"/>
    <property type="molecule type" value="Genomic_DNA"/>
</dbReference>
<evidence type="ECO:0000259" key="8">
    <source>
        <dbReference type="PROSITE" id="PS50240"/>
    </source>
</evidence>
<sequence>MQPGSGAADELSAAAARRAGAARRRLSPNSPAGRHAEADRSGDGGPEQRFRPAHRLGWAVFAAALLAAAAPARAQDMRIAPPGVLRPGVGAEDPRRPVGERGAAPWRALGRVQTGIGRRCTGALIGPRLVLTAAHCLMNRGRTGMVRPGSVHFLLGYHLGAWTAHAQVGAYAIGPGFAPDPVRPGPAGADWALLVLEREVAPAGHALALLGDPPPPGAPLMLAGYQQDRPEVLLAATGCHALGIERGPGGHALLVHDCAATRGTSGAPLLARGPDGQWAVAGVAVAVAADGARGHAVPAGAIGPLPPP</sequence>
<feature type="region of interest" description="Disordered" evidence="7">
    <location>
        <begin position="1"/>
        <end position="50"/>
    </location>
</feature>
<dbReference type="PROSITE" id="PS00134">
    <property type="entry name" value="TRYPSIN_HIS"/>
    <property type="match status" value="1"/>
</dbReference>
<name>A0A8J2Z9J7_9PROT</name>